<name>A0A2T0SIM9_9ACTN</name>
<evidence type="ECO:0000313" key="2">
    <source>
        <dbReference type="Proteomes" id="UP000239209"/>
    </source>
</evidence>
<comment type="caution">
    <text evidence="1">The sequence shown here is derived from an EMBL/GenBank/DDBJ whole genome shotgun (WGS) entry which is preliminary data.</text>
</comment>
<accession>A0A2T0SIM9</accession>
<protein>
    <submittedName>
        <fullName evidence="1">Uncharacterized protein</fullName>
    </submittedName>
</protein>
<reference evidence="1 2" key="1">
    <citation type="submission" date="2018-03" db="EMBL/GenBank/DDBJ databases">
        <title>Genomic Encyclopedia of Archaeal and Bacterial Type Strains, Phase II (KMG-II): from individual species to whole genera.</title>
        <authorList>
            <person name="Goeker M."/>
        </authorList>
    </citation>
    <scope>NUCLEOTIDE SEQUENCE [LARGE SCALE GENOMIC DNA]</scope>
    <source>
        <strain evidence="1 2">DSM 45348</strain>
    </source>
</reference>
<dbReference type="EMBL" id="PVZG01000001">
    <property type="protein sequence ID" value="PRY33271.1"/>
    <property type="molecule type" value="Genomic_DNA"/>
</dbReference>
<organism evidence="1 2">
    <name type="scientific">Pseudosporangium ferrugineum</name>
    <dbReference type="NCBI Taxonomy" id="439699"/>
    <lineage>
        <taxon>Bacteria</taxon>
        <taxon>Bacillati</taxon>
        <taxon>Actinomycetota</taxon>
        <taxon>Actinomycetes</taxon>
        <taxon>Micromonosporales</taxon>
        <taxon>Micromonosporaceae</taxon>
        <taxon>Pseudosporangium</taxon>
    </lineage>
</organism>
<dbReference type="RefSeq" id="WP_245907961.1">
    <property type="nucleotide sequence ID" value="NZ_PVZG01000001.1"/>
</dbReference>
<gene>
    <name evidence="1" type="ORF">CLV70_101433</name>
</gene>
<dbReference type="Proteomes" id="UP000239209">
    <property type="component" value="Unassembled WGS sequence"/>
</dbReference>
<proteinExistence type="predicted"/>
<dbReference type="AlphaFoldDB" id="A0A2T0SIM9"/>
<keyword evidence="2" id="KW-1185">Reference proteome</keyword>
<evidence type="ECO:0000313" key="1">
    <source>
        <dbReference type="EMBL" id="PRY33271.1"/>
    </source>
</evidence>
<sequence>MNLSEVAMAAAITVSISGVSYAAFHTDTLTGTTLKVAQQVTCRTVDEAIVAYAAEHGGTPARIGQLRAYVKGDISAYRIVRGQATGPGCRPPA</sequence>